<dbReference type="GO" id="GO:0003677">
    <property type="term" value="F:DNA binding"/>
    <property type="evidence" value="ECO:0007669"/>
    <property type="project" value="InterPro"/>
</dbReference>
<keyword evidence="3" id="KW-1185">Reference proteome</keyword>
<evidence type="ECO:0000259" key="1">
    <source>
        <dbReference type="Pfam" id="PF08463"/>
    </source>
</evidence>
<dbReference type="RefSeq" id="WP_124704514.1">
    <property type="nucleotide sequence ID" value="NZ_BGOW01000014.1"/>
</dbReference>
<dbReference type="GO" id="GO:0003824">
    <property type="term" value="F:catalytic activity"/>
    <property type="evidence" value="ECO:0007669"/>
    <property type="project" value="InterPro"/>
</dbReference>
<gene>
    <name evidence="2" type="ORF">SFMTTN_1519</name>
</gene>
<evidence type="ECO:0000313" key="3">
    <source>
        <dbReference type="Proteomes" id="UP000286806"/>
    </source>
</evidence>
<comment type="caution">
    <text evidence="2">The sequence shown here is derived from an EMBL/GenBank/DDBJ whole genome shotgun (WGS) entry which is preliminary data.</text>
</comment>
<dbReference type="Proteomes" id="UP000286806">
    <property type="component" value="Unassembled WGS sequence"/>
</dbReference>
<dbReference type="OrthoDB" id="9182322at2"/>
<dbReference type="AlphaFoldDB" id="A0A401JDG0"/>
<proteinExistence type="predicted"/>
<reference evidence="2 3" key="1">
    <citation type="journal article" date="2019" name="Front. Microbiol.">
        <title>Genomes of Neutrophilic Sulfur-Oxidizing Chemolithoautotrophs Representing 9 Proteobacterial Species From 8 Genera.</title>
        <authorList>
            <person name="Watanabe T."/>
            <person name="Kojima H."/>
            <person name="Umezawa K."/>
            <person name="Hori C."/>
            <person name="Takasuka T.E."/>
            <person name="Kato Y."/>
            <person name="Fukui M."/>
        </authorList>
    </citation>
    <scope>NUCLEOTIDE SEQUENCE [LARGE SCALE GENOMIC DNA]</scope>
    <source>
        <strain evidence="2 3">TTN</strain>
    </source>
</reference>
<name>A0A401JDG0_9PROT</name>
<accession>A0A401JDG0</accession>
<feature type="domain" description="EcoEI R protein C-terminal" evidence="1">
    <location>
        <begin position="5"/>
        <end position="43"/>
    </location>
</feature>
<organism evidence="2 3">
    <name type="scientific">Sulfuriferula multivorans</name>
    <dbReference type="NCBI Taxonomy" id="1559896"/>
    <lineage>
        <taxon>Bacteria</taxon>
        <taxon>Pseudomonadati</taxon>
        <taxon>Pseudomonadota</taxon>
        <taxon>Betaproteobacteria</taxon>
        <taxon>Nitrosomonadales</taxon>
        <taxon>Sulfuricellaceae</taxon>
        <taxon>Sulfuriferula</taxon>
    </lineage>
</organism>
<dbReference type="GO" id="GO:0006304">
    <property type="term" value="P:DNA modification"/>
    <property type="evidence" value="ECO:0007669"/>
    <property type="project" value="InterPro"/>
</dbReference>
<evidence type="ECO:0000313" key="2">
    <source>
        <dbReference type="EMBL" id="GBL45708.1"/>
    </source>
</evidence>
<protein>
    <submittedName>
        <fullName evidence="2">Type I restriction-modification system, restriction subunit R</fullName>
    </submittedName>
</protein>
<sequence length="45" mass="5033">MNRGIEPDDFEYAPFAQEGGLGRVYQLFGDELNTLIEQLNESLAA</sequence>
<dbReference type="InterPro" id="IPR013670">
    <property type="entry name" value="EcoEI_R_C_dom"/>
</dbReference>
<dbReference type="EMBL" id="BGOW01000014">
    <property type="protein sequence ID" value="GBL45708.1"/>
    <property type="molecule type" value="Genomic_DNA"/>
</dbReference>
<dbReference type="Pfam" id="PF08463">
    <property type="entry name" value="EcoEI_R_C"/>
    <property type="match status" value="1"/>
</dbReference>